<name>A0ABR1J982_9AGAR</name>
<protein>
    <submittedName>
        <fullName evidence="2">Uncharacterized protein</fullName>
    </submittedName>
</protein>
<evidence type="ECO:0000313" key="2">
    <source>
        <dbReference type="EMBL" id="KAK7451104.1"/>
    </source>
</evidence>
<comment type="caution">
    <text evidence="2">The sequence shown here is derived from an EMBL/GenBank/DDBJ whole genome shotgun (WGS) entry which is preliminary data.</text>
</comment>
<feature type="region of interest" description="Disordered" evidence="1">
    <location>
        <begin position="30"/>
        <end position="49"/>
    </location>
</feature>
<organism evidence="2 3">
    <name type="scientific">Marasmiellus scandens</name>
    <dbReference type="NCBI Taxonomy" id="2682957"/>
    <lineage>
        <taxon>Eukaryota</taxon>
        <taxon>Fungi</taxon>
        <taxon>Dikarya</taxon>
        <taxon>Basidiomycota</taxon>
        <taxon>Agaricomycotina</taxon>
        <taxon>Agaricomycetes</taxon>
        <taxon>Agaricomycetidae</taxon>
        <taxon>Agaricales</taxon>
        <taxon>Marasmiineae</taxon>
        <taxon>Omphalotaceae</taxon>
        <taxon>Marasmiellus</taxon>
    </lineage>
</organism>
<sequence length="61" mass="6806">MPNRRNTLDNVTQQVKAMLAALESTIERIEHADSDLDGNEGPGKEMSKQPFLLQRLLGIVD</sequence>
<accession>A0ABR1J982</accession>
<evidence type="ECO:0000313" key="3">
    <source>
        <dbReference type="Proteomes" id="UP001498398"/>
    </source>
</evidence>
<gene>
    <name evidence="2" type="ORF">VKT23_012780</name>
</gene>
<keyword evidence="3" id="KW-1185">Reference proteome</keyword>
<dbReference type="EMBL" id="JBANRG010000032">
    <property type="protein sequence ID" value="KAK7451104.1"/>
    <property type="molecule type" value="Genomic_DNA"/>
</dbReference>
<reference evidence="2 3" key="1">
    <citation type="submission" date="2024-01" db="EMBL/GenBank/DDBJ databases">
        <title>A draft genome for the cacao thread blight pathogen Marasmiellus scandens.</title>
        <authorList>
            <person name="Baruah I.K."/>
            <person name="Leung J."/>
            <person name="Bukari Y."/>
            <person name="Amoako-Attah I."/>
            <person name="Meinhardt L.W."/>
            <person name="Bailey B.A."/>
            <person name="Cohen S.P."/>
        </authorList>
    </citation>
    <scope>NUCLEOTIDE SEQUENCE [LARGE SCALE GENOMIC DNA]</scope>
    <source>
        <strain evidence="2 3">GH-19</strain>
    </source>
</reference>
<evidence type="ECO:0000256" key="1">
    <source>
        <dbReference type="SAM" id="MobiDB-lite"/>
    </source>
</evidence>
<dbReference type="Proteomes" id="UP001498398">
    <property type="component" value="Unassembled WGS sequence"/>
</dbReference>
<proteinExistence type="predicted"/>